<dbReference type="InterPro" id="IPR036322">
    <property type="entry name" value="WD40_repeat_dom_sf"/>
</dbReference>
<dbReference type="SUPFAM" id="SSF50978">
    <property type="entry name" value="WD40 repeat-like"/>
    <property type="match status" value="1"/>
</dbReference>
<comment type="caution">
    <text evidence="4">The sequence shown here is derived from an EMBL/GenBank/DDBJ whole genome shotgun (WGS) entry which is preliminary data.</text>
</comment>
<reference evidence="4" key="1">
    <citation type="submission" date="2016-10" db="EMBL/GenBank/DDBJ databases">
        <authorList>
            <person name="Benchimol M."/>
            <person name="Almeida L.G."/>
            <person name="Vasconcelos A.T."/>
            <person name="Perreira-Neves A."/>
            <person name="Rosa I.A."/>
            <person name="Tasca T."/>
            <person name="Bogo M.R."/>
            <person name="de Souza W."/>
        </authorList>
    </citation>
    <scope>NUCLEOTIDE SEQUENCE [LARGE SCALE GENOMIC DNA]</scope>
    <source>
        <strain evidence="4">K</strain>
    </source>
</reference>
<dbReference type="GO" id="GO:0034058">
    <property type="term" value="P:endosomal vesicle fusion"/>
    <property type="evidence" value="ECO:0007669"/>
    <property type="project" value="TreeGrafter"/>
</dbReference>
<feature type="repeat" description="CHCR" evidence="3">
    <location>
        <begin position="559"/>
        <end position="714"/>
    </location>
</feature>
<name>A0A1J4JH43_9EUKA</name>
<evidence type="ECO:0000313" key="4">
    <source>
        <dbReference type="EMBL" id="OHS96805.1"/>
    </source>
</evidence>
<organism evidence="4 5">
    <name type="scientific">Tritrichomonas foetus</name>
    <dbReference type="NCBI Taxonomy" id="1144522"/>
    <lineage>
        <taxon>Eukaryota</taxon>
        <taxon>Metamonada</taxon>
        <taxon>Parabasalia</taxon>
        <taxon>Tritrichomonadida</taxon>
        <taxon>Tritrichomonadidae</taxon>
        <taxon>Tritrichomonas</taxon>
    </lineage>
</organism>
<keyword evidence="5" id="KW-1185">Reference proteome</keyword>
<evidence type="ECO:0000313" key="5">
    <source>
        <dbReference type="Proteomes" id="UP000179807"/>
    </source>
</evidence>
<dbReference type="RefSeq" id="XP_068349942.1">
    <property type="nucleotide sequence ID" value="XM_068511130.1"/>
</dbReference>
<dbReference type="EMBL" id="MLAK01001150">
    <property type="protein sequence ID" value="OHS96805.1"/>
    <property type="molecule type" value="Genomic_DNA"/>
</dbReference>
<dbReference type="InterPro" id="IPR015943">
    <property type="entry name" value="WD40/YVTN_repeat-like_dom_sf"/>
</dbReference>
<dbReference type="SUPFAM" id="SSF48371">
    <property type="entry name" value="ARM repeat"/>
    <property type="match status" value="2"/>
</dbReference>
<keyword evidence="2" id="KW-0653">Protein transport</keyword>
<dbReference type="InterPro" id="IPR011990">
    <property type="entry name" value="TPR-like_helical_dom_sf"/>
</dbReference>
<evidence type="ECO:0000256" key="3">
    <source>
        <dbReference type="PROSITE-ProRule" id="PRU01006"/>
    </source>
</evidence>
<evidence type="ECO:0000256" key="2">
    <source>
        <dbReference type="ARBA" id="ARBA00022927"/>
    </source>
</evidence>
<dbReference type="GO" id="GO:0016236">
    <property type="term" value="P:macroautophagy"/>
    <property type="evidence" value="ECO:0007669"/>
    <property type="project" value="TreeGrafter"/>
</dbReference>
<proteinExistence type="predicted"/>
<dbReference type="AlphaFoldDB" id="A0A1J4JH43"/>
<dbReference type="InterPro" id="IPR045111">
    <property type="entry name" value="Vps41/Vps8"/>
</dbReference>
<gene>
    <name evidence="4" type="ORF">TRFO_36928</name>
</gene>
<sequence length="790" mass="90755">MSQSEPRICFSDLQLQYCPKIGGDMSQRSDAEYVPFNRNNYGNDSTSVKISAFAACKSFMACGTFDGRILIYTYDDDRPRAELKMTTTFRITGLSFNANCTLLLASCFDCDLWLIELTNFQTVRTHKHGSKILDCAIDPECHINGPLSCVFIDNGGATNNNQNNKVIRLKPATSLFNRNSTNSEPQEISNNEVGLEKIVWQGDVIAWASSKSFTIYKNGQKTPYVPRSASYEWGSRASFLFSPNNDSLTVFFKGSLFEVTLSPKVNIQPKNSNMGAKKNVIIMARTPDFDARLIQPADKGSPPKIEFVSSNDCYEAPIPITGFDPNEFLCLTQGPNDIILALPWNVMGITRATQSEVIEFYLSNDRIETCFQKFRESQAQMEAFDRFQLVLKIIRHLLAKNDVDSCVNFCKDFATPKDWVEIIKSFEASNRLKSIAPIIPLDIPELTKEDVTKILRTMVLECPAHIFQEKFKHIMPNRYNASQLIGDISRQAEREPSLNESLMILQHSLDNHQNALQTALEIKHPSFFQDIEIFSQYDFVKKNFFKVLQIFPKLLPDFLMRHIDDLPPAKLLKKSNKALNRANQETTKLIEDFKLYYLDQLYKAHNPIIQNEEYGTELASLYIRNRNPETMKFLQSTTSYRLMEICREAESAQMYPEAAFLYYTAGSKKKGMDIHLRYINDAQKALDYAKQCDDKDVWKMISDHSYKNKEYLACMLDDLPNLNIKMKDFINKIPEDMKLDNFEELARKSLNEYKRKLRTAQLAYEIVSKDAFGAFKRSFETYKMGKKTQF</sequence>
<dbReference type="PROSITE" id="PS50236">
    <property type="entry name" value="CHCR"/>
    <property type="match status" value="1"/>
</dbReference>
<dbReference type="VEuPathDB" id="TrichDB:TRFO_36928"/>
<dbReference type="Proteomes" id="UP000179807">
    <property type="component" value="Unassembled WGS sequence"/>
</dbReference>
<evidence type="ECO:0000256" key="1">
    <source>
        <dbReference type="ARBA" id="ARBA00022448"/>
    </source>
</evidence>
<dbReference type="Pfam" id="PF23556">
    <property type="entry name" value="TPR_Vps41"/>
    <property type="match status" value="1"/>
</dbReference>
<dbReference type="GO" id="GO:0005770">
    <property type="term" value="C:late endosome"/>
    <property type="evidence" value="ECO:0007669"/>
    <property type="project" value="TreeGrafter"/>
</dbReference>
<dbReference type="PANTHER" id="PTHR12616">
    <property type="entry name" value="VACUOLAR PROTEIN SORTING VPS41"/>
    <property type="match status" value="1"/>
</dbReference>
<protein>
    <submittedName>
        <fullName evidence="4">Uncharacterized protein</fullName>
    </submittedName>
</protein>
<keyword evidence="1" id="KW-0813">Transport</keyword>
<dbReference type="OrthoDB" id="244107at2759"/>
<accession>A0A1J4JH43</accession>
<dbReference type="Gene3D" id="1.25.40.10">
    <property type="entry name" value="Tetratricopeptide repeat domain"/>
    <property type="match status" value="1"/>
</dbReference>
<dbReference type="InterPro" id="IPR000547">
    <property type="entry name" value="Clathrin_H-chain/VPS_repeat"/>
</dbReference>
<dbReference type="GO" id="GO:0009267">
    <property type="term" value="P:cellular response to starvation"/>
    <property type="evidence" value="ECO:0007669"/>
    <property type="project" value="TreeGrafter"/>
</dbReference>
<dbReference type="GeneID" id="94845834"/>
<dbReference type="GO" id="GO:0006623">
    <property type="term" value="P:protein targeting to vacuole"/>
    <property type="evidence" value="ECO:0007669"/>
    <property type="project" value="InterPro"/>
</dbReference>
<dbReference type="InterPro" id="IPR016024">
    <property type="entry name" value="ARM-type_fold"/>
</dbReference>
<dbReference type="PANTHER" id="PTHR12616:SF1">
    <property type="entry name" value="VACUOLAR PROTEIN SORTING-ASSOCIATED PROTEIN 41 HOMOLOG"/>
    <property type="match status" value="1"/>
</dbReference>
<dbReference type="Gene3D" id="2.130.10.10">
    <property type="entry name" value="YVTN repeat-like/Quinoprotein amine dehydrogenase"/>
    <property type="match status" value="1"/>
</dbReference>
<dbReference type="GO" id="GO:0030897">
    <property type="term" value="C:HOPS complex"/>
    <property type="evidence" value="ECO:0007669"/>
    <property type="project" value="TreeGrafter"/>
</dbReference>